<dbReference type="SUPFAM" id="SSF140931">
    <property type="entry name" value="Fic-like"/>
    <property type="match status" value="1"/>
</dbReference>
<dbReference type="Pfam" id="PF02661">
    <property type="entry name" value="Fic"/>
    <property type="match status" value="1"/>
</dbReference>
<feature type="domain" description="Fido" evidence="1">
    <location>
        <begin position="7"/>
        <end position="126"/>
    </location>
</feature>
<proteinExistence type="predicted"/>
<dbReference type="InterPro" id="IPR006440">
    <property type="entry name" value="Doc"/>
</dbReference>
<dbReference type="Proteomes" id="UP000663920">
    <property type="component" value="Chromosome"/>
</dbReference>
<dbReference type="NCBIfam" id="TIGR01550">
    <property type="entry name" value="DOC_P1"/>
    <property type="match status" value="1"/>
</dbReference>
<dbReference type="KEGG" id="pcea:J3359_17560"/>
<evidence type="ECO:0000259" key="1">
    <source>
        <dbReference type="PROSITE" id="PS51459"/>
    </source>
</evidence>
<gene>
    <name evidence="2" type="ORF">J3359_17560</name>
</gene>
<dbReference type="RefSeq" id="WP_208078434.1">
    <property type="nucleotide sequence ID" value="NZ_CP071869.1"/>
</dbReference>
<dbReference type="EMBL" id="CP071869">
    <property type="protein sequence ID" value="QTE22576.1"/>
    <property type="molecule type" value="Genomic_DNA"/>
</dbReference>
<dbReference type="PANTHER" id="PTHR39426">
    <property type="entry name" value="HOMOLOGY TO DEATH-ON-CURING PROTEIN OF PHAGE P1"/>
    <property type="match status" value="1"/>
</dbReference>
<dbReference type="PROSITE" id="PS51459">
    <property type="entry name" value="FIDO"/>
    <property type="match status" value="1"/>
</dbReference>
<dbReference type="InterPro" id="IPR036597">
    <property type="entry name" value="Fido-like_dom_sf"/>
</dbReference>
<dbReference type="InterPro" id="IPR003812">
    <property type="entry name" value="Fido"/>
</dbReference>
<reference evidence="2 3" key="1">
    <citation type="submission" date="2021-03" db="EMBL/GenBank/DDBJ databases">
        <title>Complete genome of Polaribacter_sp.SM13.</title>
        <authorList>
            <person name="Jeong S.W."/>
            <person name="Bae J.W."/>
        </authorList>
    </citation>
    <scope>NUCLEOTIDE SEQUENCE [LARGE SCALE GENOMIC DNA]</scope>
    <source>
        <strain evidence="2 3">SM13</strain>
    </source>
</reference>
<evidence type="ECO:0000313" key="2">
    <source>
        <dbReference type="EMBL" id="QTE22576.1"/>
    </source>
</evidence>
<organism evidence="2 3">
    <name type="scientific">Polaribacter cellanae</name>
    <dbReference type="NCBI Taxonomy" id="2818493"/>
    <lineage>
        <taxon>Bacteria</taxon>
        <taxon>Pseudomonadati</taxon>
        <taxon>Bacteroidota</taxon>
        <taxon>Flavobacteriia</taxon>
        <taxon>Flavobacteriales</taxon>
        <taxon>Flavobacteriaceae</taxon>
    </lineage>
</organism>
<keyword evidence="3" id="KW-1185">Reference proteome</keyword>
<dbReference type="AlphaFoldDB" id="A0A975H6L0"/>
<accession>A0A975H6L0</accession>
<dbReference type="PANTHER" id="PTHR39426:SF1">
    <property type="entry name" value="HOMOLOGY TO DEATH-ON-CURING PROTEIN OF PHAGE P1"/>
    <property type="match status" value="1"/>
</dbReference>
<dbReference type="GO" id="GO:0016301">
    <property type="term" value="F:kinase activity"/>
    <property type="evidence" value="ECO:0007669"/>
    <property type="project" value="InterPro"/>
</dbReference>
<name>A0A975H6L0_9FLAO</name>
<dbReference type="Gene3D" id="1.20.120.1870">
    <property type="entry name" value="Fic/DOC protein, Fido domain"/>
    <property type="match status" value="1"/>
</dbReference>
<sequence>METYIYFNIEHAIRTHDFIIENSGGNSGIIEIGKVESVLEHIQNDLYYPEFEDKLTHLVFSVNKFHAFSDGNKRTSIALGAYFLEVNGIEYCIDKFIIEMENIAVYVADNKIDKELLHEIICSILTEDDFNEELKLKIIDVLSE</sequence>
<protein>
    <submittedName>
        <fullName evidence="2">Type II toxin-antitoxin system death-on-curing family toxin</fullName>
    </submittedName>
</protein>
<evidence type="ECO:0000313" key="3">
    <source>
        <dbReference type="Proteomes" id="UP000663920"/>
    </source>
</evidence>
<dbReference type="InterPro" id="IPR053737">
    <property type="entry name" value="Type_II_TA_Toxin"/>
</dbReference>